<proteinExistence type="predicted"/>
<name>A0A8E5EAG3_9CAUD</name>
<sequence length="56" mass="6834">MSYITNPKKALFILKNSNHDTHFREIENIVKQIEKLETYEPSQNLTVEEYYQKFLR</sequence>
<organism evidence="1 2">
    <name type="scientific">Cellulophaga phage Ingeline_1</name>
    <dbReference type="NCBI Taxonomy" id="2745674"/>
    <lineage>
        <taxon>Viruses</taxon>
        <taxon>Duplodnaviria</taxon>
        <taxon>Heunggongvirae</taxon>
        <taxon>Uroviricota</taxon>
        <taxon>Caudoviricetes</taxon>
        <taxon>Duneviridae</taxon>
        <taxon>Ingelinevirus</taxon>
        <taxon>Ingelinevirus ingeline</taxon>
    </lineage>
</organism>
<gene>
    <name evidence="1" type="ORF">Ingeline1_20</name>
</gene>
<dbReference type="Proteomes" id="UP000693804">
    <property type="component" value="Segment"/>
</dbReference>
<evidence type="ECO:0000313" key="2">
    <source>
        <dbReference type="Proteomes" id="UP000693804"/>
    </source>
</evidence>
<keyword evidence="2" id="KW-1185">Reference proteome</keyword>
<dbReference type="EMBL" id="MT732435">
    <property type="protein sequence ID" value="QQV89964.1"/>
    <property type="molecule type" value="Genomic_DNA"/>
</dbReference>
<evidence type="ECO:0000313" key="1">
    <source>
        <dbReference type="EMBL" id="QQV89964.1"/>
    </source>
</evidence>
<protein>
    <submittedName>
        <fullName evidence="1">Uncharacterized protein</fullName>
    </submittedName>
</protein>
<reference evidence="1" key="1">
    <citation type="submission" date="2020-07" db="EMBL/GenBank/DDBJ databases">
        <title>Highly diverse flavobacterial phages as mortality factor during North Sea spring blooms.</title>
        <authorList>
            <person name="Bartlau N."/>
            <person name="Wichels A."/>
            <person name="Krohne G."/>
            <person name="Adriaenssens E.M."/>
            <person name="Heins A."/>
            <person name="Fuchs B.M."/>
            <person name="Amann R."/>
            <person name="Moraru C."/>
        </authorList>
    </citation>
    <scope>NUCLEOTIDE SEQUENCE</scope>
</reference>
<accession>A0A8E5EAG3</accession>